<evidence type="ECO:0000256" key="3">
    <source>
        <dbReference type="ARBA" id="ARBA00011738"/>
    </source>
</evidence>
<dbReference type="InterPro" id="IPR036390">
    <property type="entry name" value="WH_DNA-bd_sf"/>
</dbReference>
<evidence type="ECO:0000256" key="12">
    <source>
        <dbReference type="PIRSR" id="PIRSR602481-2"/>
    </source>
</evidence>
<dbReference type="STRING" id="796620.VIBC2010_06074"/>
<dbReference type="eggNOG" id="COG0735">
    <property type="taxonomic scope" value="Bacteria"/>
</dbReference>
<keyword evidence="11 13" id="KW-0804">Transcription</keyword>
<dbReference type="SUPFAM" id="SSF46785">
    <property type="entry name" value="Winged helix' DNA-binding domain"/>
    <property type="match status" value="1"/>
</dbReference>
<comment type="similarity">
    <text evidence="2 13">Belongs to the Fur family.</text>
</comment>
<keyword evidence="9 13" id="KW-0805">Transcription regulation</keyword>
<keyword evidence="8 13" id="KW-0862">Zinc</keyword>
<feature type="binding site" evidence="12">
    <location>
        <position position="122"/>
    </location>
    <ligand>
        <name>Fe cation</name>
        <dbReference type="ChEBI" id="CHEBI:24875"/>
    </ligand>
</feature>
<feature type="binding site" evidence="12">
    <location>
        <position position="103"/>
    </location>
    <ligand>
        <name>Fe cation</name>
        <dbReference type="ChEBI" id="CHEBI:24875"/>
    </ligand>
</feature>
<dbReference type="GO" id="GO:0000976">
    <property type="term" value="F:transcription cis-regulatory region binding"/>
    <property type="evidence" value="ECO:0007669"/>
    <property type="project" value="TreeGrafter"/>
</dbReference>
<dbReference type="InterPro" id="IPR002481">
    <property type="entry name" value="FUR"/>
</dbReference>
<evidence type="ECO:0000256" key="13">
    <source>
        <dbReference type="RuleBase" id="RU364037"/>
    </source>
</evidence>
<dbReference type="RefSeq" id="WP_009600206.1">
    <property type="nucleotide sequence ID" value="NZ_AEIU01000051.1"/>
</dbReference>
<dbReference type="AlphaFoldDB" id="E3BGW2"/>
<dbReference type="PANTHER" id="PTHR33202:SF2">
    <property type="entry name" value="FERRIC UPTAKE REGULATION PROTEIN"/>
    <property type="match status" value="1"/>
</dbReference>
<evidence type="ECO:0000256" key="8">
    <source>
        <dbReference type="ARBA" id="ARBA00022833"/>
    </source>
</evidence>
<evidence type="ECO:0000256" key="1">
    <source>
        <dbReference type="ARBA" id="ARBA00004496"/>
    </source>
</evidence>
<keyword evidence="5 13" id="KW-0963">Cytoplasm</keyword>
<dbReference type="Pfam" id="PF01475">
    <property type="entry name" value="FUR"/>
    <property type="match status" value="1"/>
</dbReference>
<comment type="subcellular location">
    <subcellularLocation>
        <location evidence="1 13">Cytoplasm</location>
    </subcellularLocation>
</comment>
<dbReference type="GO" id="GO:0005829">
    <property type="term" value="C:cytosol"/>
    <property type="evidence" value="ECO:0007669"/>
    <property type="project" value="TreeGrafter"/>
</dbReference>
<evidence type="ECO:0000256" key="4">
    <source>
        <dbReference type="ARBA" id="ARBA00020910"/>
    </source>
</evidence>
<dbReference type="CDD" id="cd07153">
    <property type="entry name" value="Fur_like"/>
    <property type="match status" value="1"/>
</dbReference>
<dbReference type="Proteomes" id="UP000002943">
    <property type="component" value="Unassembled WGS sequence"/>
</dbReference>
<dbReference type="GO" id="GO:0008270">
    <property type="term" value="F:zinc ion binding"/>
    <property type="evidence" value="ECO:0007669"/>
    <property type="project" value="TreeGrafter"/>
</dbReference>
<evidence type="ECO:0000256" key="9">
    <source>
        <dbReference type="ARBA" id="ARBA00023015"/>
    </source>
</evidence>
<name>E3BGW2_9VIBR</name>
<dbReference type="PANTHER" id="PTHR33202">
    <property type="entry name" value="ZINC UPTAKE REGULATION PROTEIN"/>
    <property type="match status" value="1"/>
</dbReference>
<dbReference type="Gene3D" id="3.30.1490.190">
    <property type="match status" value="1"/>
</dbReference>
<evidence type="ECO:0000313" key="14">
    <source>
        <dbReference type="EMBL" id="EFP97681.1"/>
    </source>
</evidence>
<protein>
    <recommendedName>
        <fullName evidence="4 13">Ferric uptake regulation protein</fullName>
    </recommendedName>
</protein>
<dbReference type="GO" id="GO:0045892">
    <property type="term" value="P:negative regulation of DNA-templated transcription"/>
    <property type="evidence" value="ECO:0007669"/>
    <property type="project" value="TreeGrafter"/>
</dbReference>
<feature type="binding site" evidence="12">
    <location>
        <position position="139"/>
    </location>
    <ligand>
        <name>Fe cation</name>
        <dbReference type="ChEBI" id="CHEBI:24875"/>
    </ligand>
</feature>
<keyword evidence="12 13" id="KW-0408">Iron</keyword>
<dbReference type="GO" id="GO:1900376">
    <property type="term" value="P:regulation of secondary metabolite biosynthetic process"/>
    <property type="evidence" value="ECO:0007669"/>
    <property type="project" value="TreeGrafter"/>
</dbReference>
<accession>E3BGW2</accession>
<dbReference type="OrthoDB" id="8659436at2"/>
<keyword evidence="7 12" id="KW-0479">Metal-binding</keyword>
<keyword evidence="6 13" id="KW-0678">Repressor</keyword>
<dbReference type="FunFam" id="1.10.10.10:FF:000007">
    <property type="entry name" value="Ferric uptake regulation protein"/>
    <property type="match status" value="1"/>
</dbReference>
<evidence type="ECO:0000256" key="6">
    <source>
        <dbReference type="ARBA" id="ARBA00022491"/>
    </source>
</evidence>
<comment type="cofactor">
    <cofactor evidence="12">
        <name>Mn(2+)</name>
        <dbReference type="ChEBI" id="CHEBI:29035"/>
    </cofactor>
    <cofactor evidence="12">
        <name>Fe(2+)</name>
        <dbReference type="ChEBI" id="CHEBI:29033"/>
    </cofactor>
    <text evidence="12">Binds 1 Mn(2+) or Fe(2+) ion per subunit.</text>
</comment>
<evidence type="ECO:0000256" key="7">
    <source>
        <dbReference type="ARBA" id="ARBA00022723"/>
    </source>
</evidence>
<evidence type="ECO:0000256" key="2">
    <source>
        <dbReference type="ARBA" id="ARBA00007957"/>
    </source>
</evidence>
<dbReference type="GO" id="GO:0003700">
    <property type="term" value="F:DNA-binding transcription factor activity"/>
    <property type="evidence" value="ECO:0007669"/>
    <property type="project" value="UniProtKB-UniRule"/>
</dbReference>
<feature type="binding site" evidence="12">
    <location>
        <position position="101"/>
    </location>
    <ligand>
        <name>Fe cation</name>
        <dbReference type="ChEBI" id="CHEBI:24875"/>
    </ligand>
</feature>
<comment type="subunit">
    <text evidence="3 13">Homodimer.</text>
</comment>
<dbReference type="InterPro" id="IPR043135">
    <property type="entry name" value="Fur_C"/>
</dbReference>
<keyword evidence="15" id="KW-1185">Reference proteome</keyword>
<proteinExistence type="inferred from homology"/>
<dbReference type="Gene3D" id="1.10.10.10">
    <property type="entry name" value="Winged helix-like DNA-binding domain superfamily/Winged helix DNA-binding domain"/>
    <property type="match status" value="1"/>
</dbReference>
<gene>
    <name evidence="13" type="primary">fur</name>
    <name evidence="14" type="ORF">VIBC2010_06074</name>
</gene>
<organism evidence="14 15">
    <name type="scientific">Vibrio caribbeanicus ATCC BAA-2122</name>
    <dbReference type="NCBI Taxonomy" id="796620"/>
    <lineage>
        <taxon>Bacteria</taxon>
        <taxon>Pseudomonadati</taxon>
        <taxon>Pseudomonadota</taxon>
        <taxon>Gammaproteobacteria</taxon>
        <taxon>Vibrionales</taxon>
        <taxon>Vibrionaceae</taxon>
        <taxon>Vibrio</taxon>
    </lineage>
</organism>
<sequence length="149" mass="16969">MATKQKKSNIDKTIQIKYLEQALRTEGIRITQQRTAILAALAGSDDHPTVETLYRRANKLMSHVSLATVYRTVTVLVECGAVIKNEFEGSNTSFELANKPHHDHLIDIETGEVIEFVSDEIETIQEKIAKELGYEIVFHRLELYAKRRS</sequence>
<dbReference type="EMBL" id="AEIU01000051">
    <property type="protein sequence ID" value="EFP97681.1"/>
    <property type="molecule type" value="Genomic_DNA"/>
</dbReference>
<evidence type="ECO:0000256" key="11">
    <source>
        <dbReference type="ARBA" id="ARBA00023163"/>
    </source>
</evidence>
<evidence type="ECO:0000256" key="10">
    <source>
        <dbReference type="ARBA" id="ARBA00023125"/>
    </source>
</evidence>
<dbReference type="InterPro" id="IPR036388">
    <property type="entry name" value="WH-like_DNA-bd_sf"/>
</dbReference>
<evidence type="ECO:0000313" key="15">
    <source>
        <dbReference type="Proteomes" id="UP000002943"/>
    </source>
</evidence>
<comment type="caution">
    <text evidence="14">The sequence shown here is derived from an EMBL/GenBank/DDBJ whole genome shotgun (WGS) entry which is preliminary data.</text>
</comment>
<keyword evidence="10 13" id="KW-0238">DNA-binding</keyword>
<reference evidence="14 15" key="1">
    <citation type="journal article" date="2012" name="Int. J. Syst. Evol. Microbiol.">
        <title>Vibrio caribbeanicus sp. nov., isolated from the marine sponge Scleritoderma cyanea.</title>
        <authorList>
            <person name="Hoffmann M."/>
            <person name="Monday S.R."/>
            <person name="Allard M.W."/>
            <person name="Strain E.A."/>
            <person name="Whittaker P."/>
            <person name="Naum M."/>
            <person name="McCarthy P.J."/>
            <person name="Lopez J.V."/>
            <person name="Fischer M."/>
            <person name="Brown E.W."/>
        </authorList>
    </citation>
    <scope>NUCLEOTIDE SEQUENCE [LARGE SCALE GENOMIC DNA]</scope>
    <source>
        <strain evidence="14 15">ATCC BAA-2122</strain>
    </source>
</reference>
<evidence type="ECO:0000256" key="5">
    <source>
        <dbReference type="ARBA" id="ARBA00022490"/>
    </source>
</evidence>